<accession>A0ABT3ZX09</accession>
<sequence length="425" mass="46479">MARVKTLTASAWLGALLGLWISGCAHTEVQRPTAPAPVLGAHPDANSPGYVGSALVTGDSSAQELYAAWPRREPDPGIAARLAEILADGGKTLRWSASGSVESFQNGDVTIPLVIRIPPPCQDTVCPVIVFYNGACNGPQYHWRPELFLRAGYIFVEPHIRGNRCNEAWADADNGPKKPEAQTDIEACGRYVRTRFTRDGRAPKVGILGWSYGGNQTLLGMTRFAGTYDAGFALSAKTDLYSFFKNAPEDLRKARAREYGDPDTEPELLRAISPITYVDRLQGPLALMLGGRDPKVSLSDADVFVRRARARHQEVSLMIVPEHGHLTEQPHEIVFEHAHVLQFFADAWGRPVVLHWERGLTPPPAVPGGQRNESPRVSVQGVCVPLPSRRRCPPAPSWRAWCSPPRPASSSGRRCGCTPSGCWSR</sequence>
<keyword evidence="6" id="KW-1185">Reference proteome</keyword>
<dbReference type="EMBL" id="JAPNKA010000001">
    <property type="protein sequence ID" value="MCY1073841.1"/>
    <property type="molecule type" value="Genomic_DNA"/>
</dbReference>
<feature type="domain" description="Peptidase S9 prolyl oligopeptidase catalytic" evidence="4">
    <location>
        <begin position="140"/>
        <end position="347"/>
    </location>
</feature>
<evidence type="ECO:0000256" key="3">
    <source>
        <dbReference type="SAM" id="SignalP"/>
    </source>
</evidence>
<evidence type="ECO:0000256" key="2">
    <source>
        <dbReference type="SAM" id="MobiDB-lite"/>
    </source>
</evidence>
<feature type="chain" id="PRO_5046625684" evidence="3">
    <location>
        <begin position="28"/>
        <end position="425"/>
    </location>
</feature>
<dbReference type="PANTHER" id="PTHR42776">
    <property type="entry name" value="SERINE PEPTIDASE S9 FAMILY MEMBER"/>
    <property type="match status" value="1"/>
</dbReference>
<dbReference type="RefSeq" id="WP_267532830.1">
    <property type="nucleotide sequence ID" value="NZ_JAPNKA010000001.1"/>
</dbReference>
<dbReference type="Proteomes" id="UP001207654">
    <property type="component" value="Unassembled WGS sequence"/>
</dbReference>
<dbReference type="Gene3D" id="3.40.50.1820">
    <property type="entry name" value="alpha/beta hydrolase"/>
    <property type="match status" value="1"/>
</dbReference>
<proteinExistence type="predicted"/>
<evidence type="ECO:0000313" key="6">
    <source>
        <dbReference type="Proteomes" id="UP001207654"/>
    </source>
</evidence>
<feature type="compositionally biased region" description="Low complexity" evidence="2">
    <location>
        <begin position="408"/>
        <end position="417"/>
    </location>
</feature>
<dbReference type="InterPro" id="IPR001375">
    <property type="entry name" value="Peptidase_S9_cat"/>
</dbReference>
<evidence type="ECO:0000256" key="1">
    <source>
        <dbReference type="ARBA" id="ARBA00022801"/>
    </source>
</evidence>
<dbReference type="PROSITE" id="PS51257">
    <property type="entry name" value="PROKAR_LIPOPROTEIN"/>
    <property type="match status" value="1"/>
</dbReference>
<keyword evidence="3" id="KW-0732">Signal</keyword>
<feature type="region of interest" description="Disordered" evidence="2">
    <location>
        <begin position="403"/>
        <end position="425"/>
    </location>
</feature>
<evidence type="ECO:0000259" key="4">
    <source>
        <dbReference type="Pfam" id="PF00326"/>
    </source>
</evidence>
<protein>
    <submittedName>
        <fullName evidence="5">Prolyl oligopeptidase family serine peptidase</fullName>
    </submittedName>
</protein>
<organism evidence="5 6">
    <name type="scientific">Archangium lansingense</name>
    <dbReference type="NCBI Taxonomy" id="2995310"/>
    <lineage>
        <taxon>Bacteria</taxon>
        <taxon>Pseudomonadati</taxon>
        <taxon>Myxococcota</taxon>
        <taxon>Myxococcia</taxon>
        <taxon>Myxococcales</taxon>
        <taxon>Cystobacterineae</taxon>
        <taxon>Archangiaceae</taxon>
        <taxon>Archangium</taxon>
    </lineage>
</organism>
<comment type="caution">
    <text evidence="5">The sequence shown here is derived from an EMBL/GenBank/DDBJ whole genome shotgun (WGS) entry which is preliminary data.</text>
</comment>
<dbReference type="Pfam" id="PF00326">
    <property type="entry name" value="Peptidase_S9"/>
    <property type="match status" value="1"/>
</dbReference>
<keyword evidence="1" id="KW-0378">Hydrolase</keyword>
<dbReference type="InterPro" id="IPR029058">
    <property type="entry name" value="AB_hydrolase_fold"/>
</dbReference>
<gene>
    <name evidence="5" type="ORF">OV287_05035</name>
</gene>
<dbReference type="SUPFAM" id="SSF53474">
    <property type="entry name" value="alpha/beta-Hydrolases"/>
    <property type="match status" value="1"/>
</dbReference>
<dbReference type="PANTHER" id="PTHR42776:SF27">
    <property type="entry name" value="DIPEPTIDYL PEPTIDASE FAMILY MEMBER 6"/>
    <property type="match status" value="1"/>
</dbReference>
<reference evidence="5 6" key="1">
    <citation type="submission" date="2022-11" db="EMBL/GenBank/DDBJ databases">
        <title>Minimal conservation of predation-associated metabolite biosynthetic gene clusters underscores biosynthetic potential of Myxococcota including descriptions for ten novel species: Archangium lansinium sp. nov., Myxococcus landrumus sp. nov., Nannocystis bai.</title>
        <authorList>
            <person name="Ahearne A."/>
            <person name="Stevens C."/>
            <person name="Phillips K."/>
        </authorList>
    </citation>
    <scope>NUCLEOTIDE SEQUENCE [LARGE SCALE GENOMIC DNA]</scope>
    <source>
        <strain evidence="5 6">MIWBW</strain>
    </source>
</reference>
<name>A0ABT3ZX09_9BACT</name>
<evidence type="ECO:0000313" key="5">
    <source>
        <dbReference type="EMBL" id="MCY1073841.1"/>
    </source>
</evidence>
<feature type="signal peptide" evidence="3">
    <location>
        <begin position="1"/>
        <end position="27"/>
    </location>
</feature>